<evidence type="ECO:0000313" key="2">
    <source>
        <dbReference type="Proteomes" id="UP001291930"/>
    </source>
</evidence>
<keyword evidence="2" id="KW-1185">Reference proteome</keyword>
<accession>A0ABU5K681</accession>
<gene>
    <name evidence="1" type="ORF">U2I54_27975</name>
</gene>
<sequence length="70" mass="8180">MNIAKSGLRSDDMLHYSMQTPDGQEMRGKFVYHEGSAPEKLVFFNSFPNEKDNTIRAPFSTTWRLKFKIH</sequence>
<dbReference type="EMBL" id="JAXOVW010000222">
    <property type="protein sequence ID" value="MDZ5610722.1"/>
    <property type="molecule type" value="Genomic_DNA"/>
</dbReference>
<dbReference type="Gene3D" id="3.30.530.20">
    <property type="match status" value="1"/>
</dbReference>
<dbReference type="SUPFAM" id="SSF55961">
    <property type="entry name" value="Bet v1-like"/>
    <property type="match status" value="1"/>
</dbReference>
<dbReference type="Proteomes" id="UP001291930">
    <property type="component" value="Unassembled WGS sequence"/>
</dbReference>
<reference evidence="2" key="1">
    <citation type="submission" date="2023-11" db="EMBL/GenBank/DDBJ databases">
        <title>Genome Sequence of Bacillus pseudomycoides stain BUPM19.</title>
        <authorList>
            <person name="Farhat A."/>
        </authorList>
    </citation>
    <scope>NUCLEOTIDE SEQUENCE [LARGE SCALE GENOMIC DNA]</scope>
    <source>
        <strain evidence="2">BUPM19</strain>
    </source>
</reference>
<dbReference type="RefSeq" id="WP_374219885.1">
    <property type="nucleotide sequence ID" value="NZ_JAXOVW010000222.1"/>
</dbReference>
<comment type="caution">
    <text evidence="1">The sequence shown here is derived from an EMBL/GenBank/DDBJ whole genome shotgun (WGS) entry which is preliminary data.</text>
</comment>
<dbReference type="InterPro" id="IPR023393">
    <property type="entry name" value="START-like_dom_sf"/>
</dbReference>
<name>A0ABU5K681_9BACI</name>
<proteinExistence type="predicted"/>
<evidence type="ECO:0000313" key="1">
    <source>
        <dbReference type="EMBL" id="MDZ5610722.1"/>
    </source>
</evidence>
<organism evidence="1 2">
    <name type="scientific">Bacillus bingmayongensis</name>
    <dbReference type="NCBI Taxonomy" id="1150157"/>
    <lineage>
        <taxon>Bacteria</taxon>
        <taxon>Bacillati</taxon>
        <taxon>Bacillota</taxon>
        <taxon>Bacilli</taxon>
        <taxon>Bacillales</taxon>
        <taxon>Bacillaceae</taxon>
        <taxon>Bacillus</taxon>
    </lineage>
</organism>
<protein>
    <submittedName>
        <fullName evidence="1">Uncharacterized protein</fullName>
    </submittedName>
</protein>